<feature type="region of interest" description="Disordered" evidence="1">
    <location>
        <begin position="53"/>
        <end position="84"/>
    </location>
</feature>
<dbReference type="Proteomes" id="UP001595988">
    <property type="component" value="Unassembled WGS sequence"/>
</dbReference>
<protein>
    <submittedName>
        <fullName evidence="2">YlbD family protein</fullName>
    </submittedName>
</protein>
<feature type="compositionally biased region" description="Basic and acidic residues" evidence="1">
    <location>
        <begin position="53"/>
        <end position="65"/>
    </location>
</feature>
<evidence type="ECO:0000313" key="2">
    <source>
        <dbReference type="EMBL" id="MFC4663997.1"/>
    </source>
</evidence>
<gene>
    <name evidence="2" type="ORF">ACFO3P_17605</name>
</gene>
<comment type="caution">
    <text evidence="2">The sequence shown here is derived from an EMBL/GenBank/DDBJ whole genome shotgun (WGS) entry which is preliminary data.</text>
</comment>
<accession>A0ABV9K1X5</accession>
<name>A0ABV9K1X5_9BACI</name>
<dbReference type="Pfam" id="PF14071">
    <property type="entry name" value="YlbD_coat"/>
    <property type="match status" value="1"/>
</dbReference>
<dbReference type="EMBL" id="JBHSFT010000046">
    <property type="protein sequence ID" value="MFC4663997.1"/>
    <property type="molecule type" value="Genomic_DNA"/>
</dbReference>
<evidence type="ECO:0000256" key="1">
    <source>
        <dbReference type="SAM" id="MobiDB-lite"/>
    </source>
</evidence>
<feature type="region of interest" description="Disordered" evidence="1">
    <location>
        <begin position="119"/>
        <end position="140"/>
    </location>
</feature>
<dbReference type="InterPro" id="IPR025953">
    <property type="entry name" value="YlbD_coat"/>
</dbReference>
<proteinExistence type="predicted"/>
<reference evidence="3" key="1">
    <citation type="journal article" date="2019" name="Int. J. Syst. Evol. Microbiol.">
        <title>The Global Catalogue of Microorganisms (GCM) 10K type strain sequencing project: providing services to taxonomists for standard genome sequencing and annotation.</title>
        <authorList>
            <consortium name="The Broad Institute Genomics Platform"/>
            <consortium name="The Broad Institute Genome Sequencing Center for Infectious Disease"/>
            <person name="Wu L."/>
            <person name="Ma J."/>
        </authorList>
    </citation>
    <scope>NUCLEOTIDE SEQUENCE [LARGE SCALE GENOMIC DNA]</scope>
    <source>
        <strain evidence="3">CCUG 37257</strain>
    </source>
</reference>
<keyword evidence="3" id="KW-1185">Reference proteome</keyword>
<dbReference type="RefSeq" id="WP_193063300.1">
    <property type="nucleotide sequence ID" value="NZ_JBHSFT010000046.1"/>
</dbReference>
<sequence>MSQLHPSVAAFKAFVNRHPKLLEEIRKSGRGWQEFYEKWAILDEDDPFWDEYKTEEKAAKTESKSQGESTNQESKKSKKTDHSDIIRQIVDYTQNLDSEKVHGQIEQLSKAIGVVQEMIGDMKKPSANKAPRAPFSLRKD</sequence>
<evidence type="ECO:0000313" key="3">
    <source>
        <dbReference type="Proteomes" id="UP001595988"/>
    </source>
</evidence>
<organism evidence="2 3">
    <name type="scientific">Oceanobacillus aidingensis</name>
    <dbReference type="NCBI Taxonomy" id="645964"/>
    <lineage>
        <taxon>Bacteria</taxon>
        <taxon>Bacillati</taxon>
        <taxon>Bacillota</taxon>
        <taxon>Bacilli</taxon>
        <taxon>Bacillales</taxon>
        <taxon>Bacillaceae</taxon>
        <taxon>Oceanobacillus</taxon>
    </lineage>
</organism>